<organism evidence="1">
    <name type="scientific">Amphimedon queenslandica</name>
    <name type="common">Sponge</name>
    <dbReference type="NCBI Taxonomy" id="400682"/>
    <lineage>
        <taxon>Eukaryota</taxon>
        <taxon>Metazoa</taxon>
        <taxon>Porifera</taxon>
        <taxon>Demospongiae</taxon>
        <taxon>Heteroscleromorpha</taxon>
        <taxon>Haplosclerida</taxon>
        <taxon>Niphatidae</taxon>
        <taxon>Amphimedon</taxon>
    </lineage>
</organism>
<dbReference type="OMA" id="HEGADAM"/>
<dbReference type="InParanoid" id="A0A1X7U0P0"/>
<dbReference type="Pfam" id="PF03564">
    <property type="entry name" value="DUF1759"/>
    <property type="match status" value="1"/>
</dbReference>
<dbReference type="InterPro" id="IPR005312">
    <property type="entry name" value="DUF1759"/>
</dbReference>
<name>A0A1X7U0P0_AMPQE</name>
<evidence type="ECO:0000313" key="1">
    <source>
        <dbReference type="EnsemblMetazoa" id="Aqu2.1.21043_001"/>
    </source>
</evidence>
<accession>A0A1X7U0P0</accession>
<proteinExistence type="predicted"/>
<protein>
    <submittedName>
        <fullName evidence="1">Uncharacterized protein</fullName>
    </submittedName>
</protein>
<dbReference type="AlphaFoldDB" id="A0A1X7U0P0"/>
<reference evidence="1" key="1">
    <citation type="submission" date="2017-05" db="UniProtKB">
        <authorList>
            <consortium name="EnsemblMetazoa"/>
        </authorList>
    </citation>
    <scope>IDENTIFICATION</scope>
</reference>
<dbReference type="EnsemblMetazoa" id="Aqu2.1.21043_001">
    <property type="protein sequence ID" value="Aqu2.1.21043_001"/>
    <property type="gene ID" value="Aqu2.1.21043"/>
</dbReference>
<sequence length="130" mass="15038">LSLRPFDGNFANWFTFYKAAIHNNAELSDIGKFTYLISLLRHSAKETIAGLSLTAANYQEAIEILFKRFGDRTQIRANHMEVVMSLELVMSSQNLSGLRRLYDTVETNIRGLKSLRVERESYRTLYHQSF</sequence>